<dbReference type="InterPro" id="IPR009580">
    <property type="entry name" value="GPI_biosynthesis_protein_Pig-F"/>
</dbReference>
<gene>
    <name evidence="9" type="primary">T24D18.15</name>
</gene>
<evidence type="ECO:0000256" key="6">
    <source>
        <dbReference type="ARBA" id="ARBA00022989"/>
    </source>
</evidence>
<dbReference type="GO" id="GO:0005789">
    <property type="term" value="C:endoplasmic reticulum membrane"/>
    <property type="evidence" value="ECO:0007669"/>
    <property type="project" value="UniProtKB-SubCell"/>
</dbReference>
<keyword evidence="6 8" id="KW-1133">Transmembrane helix</keyword>
<comment type="pathway">
    <text evidence="2">Glycolipid biosynthesis; glycosylphosphatidylinositol-anchor biosynthesis.</text>
</comment>
<evidence type="ECO:0000313" key="9">
    <source>
        <dbReference type="EMBL" id="AAF18502.1"/>
    </source>
</evidence>
<name>Q9S9N0_ARATH</name>
<feature type="transmembrane region" description="Helical" evidence="8">
    <location>
        <begin position="157"/>
        <end position="178"/>
    </location>
</feature>
<evidence type="ECO:0000256" key="7">
    <source>
        <dbReference type="ARBA" id="ARBA00023136"/>
    </source>
</evidence>
<feature type="transmembrane region" description="Helical" evidence="8">
    <location>
        <begin position="190"/>
        <end position="208"/>
    </location>
</feature>
<protein>
    <submittedName>
        <fullName evidence="9">T24D18.15 protein</fullName>
    </submittedName>
</protein>
<dbReference type="AlphaFoldDB" id="Q9S9N0"/>
<accession>Q9S9N0</accession>
<reference evidence="9" key="1">
    <citation type="submission" date="1999-11" db="EMBL/GenBank/DDBJ databases">
        <title>The sequence of BAC T24D18 from Arabidopsis thaliana chromosome 1.</title>
        <authorList>
            <person name="Liu S.X."/>
            <person name="Yu G."/>
            <person name="Sakano H."/>
            <person name="Jhaveri A."/>
            <person name="Lee J.M."/>
            <person name="Lenz C."/>
            <person name="Pham P."/>
            <person name="Toriumi M."/>
            <person name="Chin C."/>
            <person name="Chiou J."/>
            <person name="Choi E."/>
            <person name="Chung M."/>
            <person name="Gonzalez A."/>
            <person name="Howng B."/>
            <person name="Koo T."/>
            <person name="Li J."/>
            <person name="Liu A."/>
            <person name="Vaysberg M."/>
            <person name="Altafi H."/>
            <person name="Brooks S."/>
            <person name="Buehler E."/>
            <person name="Chao Q."/>
            <person name="Conn L."/>
            <person name="Conway A."/>
            <person name="Hansen N."/>
            <person name="Johnson-Hopson C."/>
            <person name="Khan S."/>
            <person name="Kim C."/>
            <person name="Lam B."/>
            <person name="Nguyen M."/>
            <person name="Palm C."/>
            <person name="Shinn P."/>
            <person name="Tambunga G."/>
            <person name="Davis R.W."/>
            <person name="Ecker J.R."/>
            <person name="Federspiel N.A."/>
            <person name="Theologis A."/>
        </authorList>
    </citation>
    <scope>NUCLEOTIDE SEQUENCE</scope>
</reference>
<evidence type="ECO:0000256" key="4">
    <source>
        <dbReference type="ARBA" id="ARBA00022692"/>
    </source>
</evidence>
<reference key="3">
    <citation type="journal article" date="2000" name="Nature">
        <title>Sequence and analysis of chromosome 1 of the plant Arabidopsis thaliana.</title>
        <authorList>
            <person name="Theologis A."/>
            <person name="Ecker J.R."/>
            <person name="Palm C.J."/>
            <person name="Federspiel N.A."/>
            <person name="Kaul S."/>
            <person name="White O."/>
            <person name="Alonso J."/>
            <person name="Altafi H."/>
            <person name="Araujo R."/>
            <person name="Bowman C.L."/>
            <person name="Brooks S.Y."/>
            <person name="Buehler E."/>
            <person name="Chan A."/>
            <person name="Chao Q."/>
            <person name="Chen H."/>
            <person name="Cheuk R.F."/>
            <person name="Chin C.W."/>
            <person name="Chung M.K."/>
            <person name="Conn L."/>
            <person name="Conway A.B."/>
            <person name="Conway A.R."/>
            <person name="Creasy T.H."/>
            <person name="Dewar K."/>
            <person name="Dunn P."/>
            <person name="Etgu P."/>
            <person name="Feldblyum T.V."/>
            <person name="Feng J."/>
            <person name="Fong B."/>
            <person name="Fujii C.Y."/>
            <person name="Gill J.E."/>
            <person name="Goldsmith A.D."/>
            <person name="Haas B."/>
            <person name="Hansen N.F."/>
            <person name="Hughes B."/>
            <person name="Huizar L."/>
            <person name="Hunter J.L."/>
            <person name="Jenkins J."/>
            <person name="Johnson-Hopson C."/>
            <person name="Khan S."/>
            <person name="Khaykin E."/>
            <person name="Kim C.J."/>
            <person name="Koo H.L."/>
            <person name="Kremenetskaia I."/>
            <person name="Kurtz D.B."/>
            <person name="Kwan A."/>
            <person name="Lam B."/>
            <person name="Langin-Hooper S."/>
            <person name="Lee A."/>
            <person name="Lee J.M."/>
            <person name="Lenz C.A."/>
            <person name="Li J.H."/>
            <person name="Li Y."/>
            <person name="Lin X."/>
            <person name="Liu S.X."/>
            <person name="Liu Z.A."/>
            <person name="Luros J.S."/>
            <person name="Maiti R."/>
            <person name="Marziali A."/>
            <person name="Militscher J."/>
            <person name="Miranda M."/>
            <person name="Nguyen M."/>
            <person name="Nierman W.C."/>
            <person name="Osborne B.I."/>
            <person name="Pai G."/>
            <person name="Peterson J."/>
            <person name="Pham P.K."/>
            <person name="Rizzo M."/>
            <person name="Rooney T."/>
            <person name="Rowley D."/>
            <person name="Sakano H."/>
            <person name="Salzberg S.L."/>
            <person name="Schwartz J.R."/>
            <person name="Shinn P."/>
            <person name="Southwick A.M."/>
            <person name="Sun H."/>
            <person name="Tallon L.J."/>
            <person name="Tambunga G."/>
            <person name="Toriumi M.J."/>
            <person name="Town C.D."/>
            <person name="Utterback T."/>
            <person name="Van Aken S."/>
            <person name="Vaysberg M."/>
            <person name="Vysotskaia V.S."/>
            <person name="Walker M."/>
            <person name="Wu D."/>
            <person name="Yu G."/>
            <person name="Fraser C.M."/>
            <person name="Venter J.C."/>
            <person name="Davis R.W."/>
        </authorList>
    </citation>
    <scope>NUCLEOTIDE SEQUENCE [LARGE SCALE GENOMIC DNA]</scope>
    <source>
        <strain>cv. Columbia</strain>
    </source>
</reference>
<dbReference type="Pfam" id="PF06699">
    <property type="entry name" value="PIG-F"/>
    <property type="match status" value="1"/>
</dbReference>
<feature type="transmembrane region" description="Helical" evidence="8">
    <location>
        <begin position="87"/>
        <end position="110"/>
    </location>
</feature>
<keyword evidence="3" id="KW-0337">GPI-anchor biosynthesis</keyword>
<evidence type="ECO:0000256" key="5">
    <source>
        <dbReference type="ARBA" id="ARBA00022824"/>
    </source>
</evidence>
<dbReference type="GO" id="GO:0006506">
    <property type="term" value="P:GPI anchor biosynthetic process"/>
    <property type="evidence" value="ECO:0007669"/>
    <property type="project" value="UniProtKB-UniPathway"/>
</dbReference>
<feature type="transmembrane region" description="Helical" evidence="8">
    <location>
        <begin position="122"/>
        <end position="145"/>
    </location>
</feature>
<dbReference type="PIR" id="C86295">
    <property type="entry name" value="C86295"/>
</dbReference>
<feature type="transmembrane region" description="Helical" evidence="8">
    <location>
        <begin position="12"/>
        <end position="38"/>
    </location>
</feature>
<comment type="subcellular location">
    <subcellularLocation>
        <location evidence="1">Endoplasmic reticulum membrane</location>
        <topology evidence="1">Multi-pass membrane protein</topology>
    </subcellularLocation>
</comment>
<keyword evidence="7 8" id="KW-0472">Membrane</keyword>
<evidence type="ECO:0000256" key="3">
    <source>
        <dbReference type="ARBA" id="ARBA00022502"/>
    </source>
</evidence>
<reference evidence="9" key="2">
    <citation type="submission" date="1999-12" db="EMBL/GenBank/DDBJ databases">
        <authorList>
            <person name="Theologis"/>
        </authorList>
    </citation>
    <scope>NUCLEOTIDE SEQUENCE</scope>
</reference>
<sequence length="270" mass="30171">MKEAKEKKNPEISVSITISTWGAFAVYVITGLFLIFGFHVVRNKYSVDLISDPTLTLRLLWIIEFPIVVIIYSLFRRNPEKCSYFRAVGRSLVGLIAGALINALGAVSLGAPIGMQSLSKTIHWSFLMSVFTVVPATAVLGASWIDWHRIFASLKPIGIIEHMLLVPAYGAIIGGWFGAWPMPLDWERPWQEWPICVCYGAIGGYIGGQMLGLMRTCEAQYLTVRVIYHGQTLSDDVACNYWLTGPQLCHRFTYMVKCCQVQPLKHGPTP</sequence>
<organism evidence="9">
    <name type="scientific">Arabidopsis thaliana</name>
    <name type="common">Mouse-ear cress</name>
    <dbReference type="NCBI Taxonomy" id="3702"/>
    <lineage>
        <taxon>Eukaryota</taxon>
        <taxon>Viridiplantae</taxon>
        <taxon>Streptophyta</taxon>
        <taxon>Embryophyta</taxon>
        <taxon>Tracheophyta</taxon>
        <taxon>Spermatophyta</taxon>
        <taxon>Magnoliopsida</taxon>
        <taxon>eudicotyledons</taxon>
        <taxon>Gunneridae</taxon>
        <taxon>Pentapetalae</taxon>
        <taxon>rosids</taxon>
        <taxon>malvids</taxon>
        <taxon>Brassicales</taxon>
        <taxon>Brassicaceae</taxon>
        <taxon>Camelineae</taxon>
        <taxon>Arabidopsis</taxon>
    </lineage>
</organism>
<dbReference type="UniPathway" id="UPA00196"/>
<evidence type="ECO:0000256" key="2">
    <source>
        <dbReference type="ARBA" id="ARBA00004687"/>
    </source>
</evidence>
<dbReference type="ExpressionAtlas" id="Q9S9N0">
    <property type="expression patterns" value="baseline and differential"/>
</dbReference>
<dbReference type="EMBL" id="AC010924">
    <property type="protein sequence ID" value="AAF18502.1"/>
    <property type="molecule type" value="Genomic_DNA"/>
</dbReference>
<keyword evidence="5" id="KW-0256">Endoplasmic reticulum</keyword>
<evidence type="ECO:0000256" key="1">
    <source>
        <dbReference type="ARBA" id="ARBA00004477"/>
    </source>
</evidence>
<feature type="transmembrane region" description="Helical" evidence="8">
    <location>
        <begin position="58"/>
        <end position="75"/>
    </location>
</feature>
<keyword evidence="4 8" id="KW-0812">Transmembrane</keyword>
<proteinExistence type="predicted"/>
<evidence type="ECO:0000256" key="8">
    <source>
        <dbReference type="SAM" id="Phobius"/>
    </source>
</evidence>